<keyword evidence="1" id="KW-1133">Transmembrane helix</keyword>
<keyword evidence="3" id="KW-1185">Reference proteome</keyword>
<reference evidence="3" key="1">
    <citation type="submission" date="2017-01" db="EMBL/GenBank/DDBJ databases">
        <authorList>
            <person name="Wang Y."/>
            <person name="White M."/>
            <person name="Kvist S."/>
            <person name="Moncalvo J.-M."/>
        </authorList>
    </citation>
    <scope>NUCLEOTIDE SEQUENCE [LARGE SCALE GENOMIC DNA]</scope>
    <source>
        <strain evidence="3">ID-206-W2</strain>
    </source>
</reference>
<protein>
    <submittedName>
        <fullName evidence="2">Uncharacterized protein</fullName>
    </submittedName>
</protein>
<sequence>MHRHIHFAKLVKGIANKVFPPKFKVLRMYLCCSGLIDRPTICCLNTETIVWFGVPDEVKTFLGCIYVYVLLLAFYTLFLLPCTSFS</sequence>
<dbReference type="AlphaFoldDB" id="A0A1R1YSB9"/>
<dbReference type="Proteomes" id="UP000187429">
    <property type="component" value="Unassembled WGS sequence"/>
</dbReference>
<dbReference type="EMBL" id="LSSM01000212">
    <property type="protein sequence ID" value="OMJ29676.1"/>
    <property type="molecule type" value="Genomic_DNA"/>
</dbReference>
<keyword evidence="1" id="KW-0812">Transmembrane</keyword>
<organism evidence="2 3">
    <name type="scientific">Smittium culicis</name>
    <dbReference type="NCBI Taxonomy" id="133412"/>
    <lineage>
        <taxon>Eukaryota</taxon>
        <taxon>Fungi</taxon>
        <taxon>Fungi incertae sedis</taxon>
        <taxon>Zoopagomycota</taxon>
        <taxon>Kickxellomycotina</taxon>
        <taxon>Harpellomycetes</taxon>
        <taxon>Harpellales</taxon>
        <taxon>Legeriomycetaceae</taxon>
        <taxon>Smittium</taxon>
    </lineage>
</organism>
<evidence type="ECO:0000256" key="1">
    <source>
        <dbReference type="SAM" id="Phobius"/>
    </source>
</evidence>
<gene>
    <name evidence="2" type="ORF">AYI69_g809</name>
</gene>
<keyword evidence="1" id="KW-0472">Membrane</keyword>
<proteinExistence type="predicted"/>
<accession>A0A1R1YSB9</accession>
<name>A0A1R1YSB9_9FUNG</name>
<feature type="transmembrane region" description="Helical" evidence="1">
    <location>
        <begin position="60"/>
        <end position="80"/>
    </location>
</feature>
<evidence type="ECO:0000313" key="2">
    <source>
        <dbReference type="EMBL" id="OMJ29676.1"/>
    </source>
</evidence>
<comment type="caution">
    <text evidence="2">The sequence shown here is derived from an EMBL/GenBank/DDBJ whole genome shotgun (WGS) entry which is preliminary data.</text>
</comment>
<evidence type="ECO:0000313" key="3">
    <source>
        <dbReference type="Proteomes" id="UP000187429"/>
    </source>
</evidence>